<dbReference type="GO" id="GO:0033204">
    <property type="term" value="F:ribonuclease P RNA binding"/>
    <property type="evidence" value="ECO:0007669"/>
    <property type="project" value="InterPro"/>
</dbReference>
<accession>A0A3N4LDF6</accession>
<comment type="subcellular location">
    <subcellularLocation>
        <location evidence="1">Nucleus</location>
    </subcellularLocation>
</comment>
<evidence type="ECO:0000256" key="8">
    <source>
        <dbReference type="PIRNR" id="PIRNR027081"/>
    </source>
</evidence>
<dbReference type="Gene3D" id="2.30.30.210">
    <property type="entry name" value="Ribonuclease P/MRP, subunit p29"/>
    <property type="match status" value="1"/>
</dbReference>
<dbReference type="STRING" id="1051890.A0A3N4LDF6"/>
<dbReference type="HAMAP" id="MF_00754">
    <property type="entry name" value="RNase_P_1"/>
    <property type="match status" value="1"/>
</dbReference>
<dbReference type="SUPFAM" id="SSF101744">
    <property type="entry name" value="Rof/RNase P subunit-like"/>
    <property type="match status" value="1"/>
</dbReference>
<evidence type="ECO:0000256" key="2">
    <source>
        <dbReference type="ARBA" id="ARBA00006181"/>
    </source>
</evidence>
<evidence type="ECO:0000256" key="4">
    <source>
        <dbReference type="ARBA" id="ARBA00022694"/>
    </source>
</evidence>
<dbReference type="GO" id="GO:0001682">
    <property type="term" value="P:tRNA 5'-leader removal"/>
    <property type="evidence" value="ECO:0007669"/>
    <property type="project" value="InterPro"/>
</dbReference>
<comment type="similarity">
    <text evidence="2">Belongs to the eukaryotic/archaeal RNase P protein component 1 family.</text>
</comment>
<evidence type="ECO:0000256" key="5">
    <source>
        <dbReference type="ARBA" id="ARBA00022722"/>
    </source>
</evidence>
<keyword evidence="5" id="KW-0540">Nuclease</keyword>
<dbReference type="GO" id="GO:0016787">
    <property type="term" value="F:hydrolase activity"/>
    <property type="evidence" value="ECO:0007669"/>
    <property type="project" value="UniProtKB-KW"/>
</dbReference>
<evidence type="ECO:0000256" key="9">
    <source>
        <dbReference type="SAM" id="MobiDB-lite"/>
    </source>
</evidence>
<keyword evidence="8" id="KW-0539">Nucleus</keyword>
<dbReference type="GO" id="GO:0004519">
    <property type="term" value="F:endonuclease activity"/>
    <property type="evidence" value="ECO:0007669"/>
    <property type="project" value="UniProtKB-KW"/>
</dbReference>
<dbReference type="Proteomes" id="UP000267821">
    <property type="component" value="Unassembled WGS sequence"/>
</dbReference>
<dbReference type="PANTHER" id="PTHR13348">
    <property type="entry name" value="RIBONUCLEASE P SUBUNIT P29"/>
    <property type="match status" value="1"/>
</dbReference>
<dbReference type="FunCoup" id="A0A3N4LDF6">
    <property type="interactions" value="220"/>
</dbReference>
<keyword evidence="6" id="KW-0255">Endonuclease</keyword>
<proteinExistence type="inferred from homology"/>
<dbReference type="GO" id="GO:0030677">
    <property type="term" value="C:ribonuclease P complex"/>
    <property type="evidence" value="ECO:0007669"/>
    <property type="project" value="InterPro"/>
</dbReference>
<organism evidence="10 11">
    <name type="scientific">Terfezia boudieri ATCC MYA-4762</name>
    <dbReference type="NCBI Taxonomy" id="1051890"/>
    <lineage>
        <taxon>Eukaryota</taxon>
        <taxon>Fungi</taxon>
        <taxon>Dikarya</taxon>
        <taxon>Ascomycota</taxon>
        <taxon>Pezizomycotina</taxon>
        <taxon>Pezizomycetes</taxon>
        <taxon>Pezizales</taxon>
        <taxon>Pezizaceae</taxon>
        <taxon>Terfezia</taxon>
    </lineage>
</organism>
<dbReference type="GO" id="GO:0005634">
    <property type="term" value="C:nucleus"/>
    <property type="evidence" value="ECO:0007669"/>
    <property type="project" value="UniProtKB-SubCell"/>
</dbReference>
<feature type="compositionally biased region" description="Basic residues" evidence="9">
    <location>
        <begin position="71"/>
        <end position="83"/>
    </location>
</feature>
<dbReference type="GO" id="GO:0000172">
    <property type="term" value="C:ribonuclease MRP complex"/>
    <property type="evidence" value="ECO:0007669"/>
    <property type="project" value="InterPro"/>
</dbReference>
<keyword evidence="7" id="KW-0378">Hydrolase</keyword>
<name>A0A3N4LDF6_9PEZI</name>
<dbReference type="SMART" id="SM00538">
    <property type="entry name" value="POP4"/>
    <property type="match status" value="1"/>
</dbReference>
<dbReference type="GO" id="GO:0006364">
    <property type="term" value="P:rRNA processing"/>
    <property type="evidence" value="ECO:0007669"/>
    <property type="project" value="TreeGrafter"/>
</dbReference>
<dbReference type="InterPro" id="IPR023538">
    <property type="entry name" value="RNP1"/>
</dbReference>
<evidence type="ECO:0000313" key="10">
    <source>
        <dbReference type="EMBL" id="RPB19502.1"/>
    </source>
</evidence>
<feature type="region of interest" description="Disordered" evidence="9">
    <location>
        <begin position="42"/>
        <end position="83"/>
    </location>
</feature>
<evidence type="ECO:0000256" key="3">
    <source>
        <dbReference type="ARBA" id="ARBA00022490"/>
    </source>
</evidence>
<dbReference type="EMBL" id="ML121588">
    <property type="protein sequence ID" value="RPB19502.1"/>
    <property type="molecule type" value="Genomic_DNA"/>
</dbReference>
<keyword evidence="4 8" id="KW-0819">tRNA processing</keyword>
<dbReference type="PIRSF" id="PIRSF027081">
    <property type="entry name" value="RNase_P/MRP_p29_subunit"/>
    <property type="match status" value="1"/>
</dbReference>
<evidence type="ECO:0000256" key="7">
    <source>
        <dbReference type="ARBA" id="ARBA00022801"/>
    </source>
</evidence>
<dbReference type="InterPro" id="IPR023534">
    <property type="entry name" value="Rof/RNase_P-like"/>
</dbReference>
<dbReference type="Pfam" id="PF01868">
    <property type="entry name" value="RNase_P-MRP_p29"/>
    <property type="match status" value="1"/>
</dbReference>
<evidence type="ECO:0000256" key="1">
    <source>
        <dbReference type="ARBA" id="ARBA00004123"/>
    </source>
</evidence>
<dbReference type="InterPro" id="IPR002730">
    <property type="entry name" value="Rpp29/RNP1"/>
</dbReference>
<keyword evidence="3" id="KW-0963">Cytoplasm</keyword>
<protein>
    <recommendedName>
        <fullName evidence="8">Ribonuclease P protein subunit</fullName>
    </recommendedName>
</protein>
<dbReference type="InterPro" id="IPR036980">
    <property type="entry name" value="RNase_P/MRP_Rpp29_sf"/>
</dbReference>
<dbReference type="OrthoDB" id="124041at2759"/>
<evidence type="ECO:0000313" key="11">
    <source>
        <dbReference type="Proteomes" id="UP000267821"/>
    </source>
</evidence>
<sequence length="258" mass="29223">MPPDTPINPTPTSKGYYTETLLSKAHPPELASQIFTEKIKSRVLNLNPTQPSDVADGRAQRRRERAEKLALRRKSRKPKPLTAKEKRKLRIYEIPPECQKYEIYEPLHTLWVGYVQETLFGDAGMAPRATGGGHIEKGKSLMLGQELAAKIMAADLHGAEMKVVRSRCPSRVGIKGIMVKETKMTFEIVTKENAIKIIPKEHSIFEVEVPPKLPEVLTRTETTGEVKNLVFQIHGTNFMYRAAERGHKKFKSKPTWDI</sequence>
<gene>
    <name evidence="10" type="ORF">L211DRAFT_794063</name>
</gene>
<dbReference type="InterPro" id="IPR016848">
    <property type="entry name" value="RNase_P/MRP_Rpp29-subunit"/>
</dbReference>
<feature type="compositionally biased region" description="Basic and acidic residues" evidence="9">
    <location>
        <begin position="55"/>
        <end position="70"/>
    </location>
</feature>
<dbReference type="AlphaFoldDB" id="A0A3N4LDF6"/>
<dbReference type="PANTHER" id="PTHR13348:SF0">
    <property type="entry name" value="RIBONUCLEASE P PROTEIN SUBUNIT P29"/>
    <property type="match status" value="1"/>
</dbReference>
<evidence type="ECO:0000256" key="6">
    <source>
        <dbReference type="ARBA" id="ARBA00022759"/>
    </source>
</evidence>
<reference evidence="10 11" key="1">
    <citation type="journal article" date="2018" name="Nat. Ecol. Evol.">
        <title>Pezizomycetes genomes reveal the molecular basis of ectomycorrhizal truffle lifestyle.</title>
        <authorList>
            <person name="Murat C."/>
            <person name="Payen T."/>
            <person name="Noel B."/>
            <person name="Kuo A."/>
            <person name="Morin E."/>
            <person name="Chen J."/>
            <person name="Kohler A."/>
            <person name="Krizsan K."/>
            <person name="Balestrini R."/>
            <person name="Da Silva C."/>
            <person name="Montanini B."/>
            <person name="Hainaut M."/>
            <person name="Levati E."/>
            <person name="Barry K.W."/>
            <person name="Belfiori B."/>
            <person name="Cichocki N."/>
            <person name="Clum A."/>
            <person name="Dockter R.B."/>
            <person name="Fauchery L."/>
            <person name="Guy J."/>
            <person name="Iotti M."/>
            <person name="Le Tacon F."/>
            <person name="Lindquist E.A."/>
            <person name="Lipzen A."/>
            <person name="Malagnac F."/>
            <person name="Mello A."/>
            <person name="Molinier V."/>
            <person name="Miyauchi S."/>
            <person name="Poulain J."/>
            <person name="Riccioni C."/>
            <person name="Rubini A."/>
            <person name="Sitrit Y."/>
            <person name="Splivallo R."/>
            <person name="Traeger S."/>
            <person name="Wang M."/>
            <person name="Zifcakova L."/>
            <person name="Wipf D."/>
            <person name="Zambonelli A."/>
            <person name="Paolocci F."/>
            <person name="Nowrousian M."/>
            <person name="Ottonello S."/>
            <person name="Baldrian P."/>
            <person name="Spatafora J.W."/>
            <person name="Henrissat B."/>
            <person name="Nagy L.G."/>
            <person name="Aury J.M."/>
            <person name="Wincker P."/>
            <person name="Grigoriev I.V."/>
            <person name="Bonfante P."/>
            <person name="Martin F.M."/>
        </authorList>
    </citation>
    <scope>NUCLEOTIDE SEQUENCE [LARGE SCALE GENOMIC DNA]</scope>
    <source>
        <strain evidence="10 11">ATCC MYA-4762</strain>
    </source>
</reference>
<keyword evidence="11" id="KW-1185">Reference proteome</keyword>
<dbReference type="InParanoid" id="A0A3N4LDF6"/>